<dbReference type="AlphaFoldDB" id="A0A418VZ97"/>
<name>A0A418VZ97_9PROT</name>
<dbReference type="InterPro" id="IPR005467">
    <property type="entry name" value="His_kinase_dom"/>
</dbReference>
<evidence type="ECO:0000313" key="10">
    <source>
        <dbReference type="EMBL" id="RJF82482.1"/>
    </source>
</evidence>
<feature type="coiled-coil region" evidence="7">
    <location>
        <begin position="304"/>
        <end position="331"/>
    </location>
</feature>
<evidence type="ECO:0000256" key="8">
    <source>
        <dbReference type="SAM" id="Phobius"/>
    </source>
</evidence>
<keyword evidence="4" id="KW-0808">Transferase</keyword>
<keyword evidence="5 10" id="KW-0418">Kinase</keyword>
<dbReference type="EC" id="2.7.13.3" evidence="2"/>
<feature type="domain" description="Histidine kinase" evidence="9">
    <location>
        <begin position="353"/>
        <end position="571"/>
    </location>
</feature>
<reference evidence="10 11" key="1">
    <citation type="submission" date="2018-09" db="EMBL/GenBank/DDBJ databases">
        <authorList>
            <person name="Zhu H."/>
        </authorList>
    </citation>
    <scope>NUCLEOTIDE SEQUENCE [LARGE SCALE GENOMIC DNA]</scope>
    <source>
        <strain evidence="10 11">K2W22B-5</strain>
    </source>
</reference>
<dbReference type="Pfam" id="PF02518">
    <property type="entry name" value="HATPase_c"/>
    <property type="match status" value="1"/>
</dbReference>
<dbReference type="SUPFAM" id="SSF47384">
    <property type="entry name" value="Homodimeric domain of signal transducing histidine kinase"/>
    <property type="match status" value="1"/>
</dbReference>
<feature type="transmembrane region" description="Helical" evidence="8">
    <location>
        <begin position="12"/>
        <end position="36"/>
    </location>
</feature>
<keyword evidence="3" id="KW-0597">Phosphoprotein</keyword>
<keyword evidence="11" id="KW-1185">Reference proteome</keyword>
<accession>A0A418VZ97</accession>
<dbReference type="Gene3D" id="1.10.287.130">
    <property type="match status" value="1"/>
</dbReference>
<dbReference type="FunFam" id="1.10.287.130:FF:000001">
    <property type="entry name" value="Two-component sensor histidine kinase"/>
    <property type="match status" value="1"/>
</dbReference>
<dbReference type="InterPro" id="IPR050736">
    <property type="entry name" value="Sensor_HK_Regulatory"/>
</dbReference>
<comment type="catalytic activity">
    <reaction evidence="1">
        <text>ATP + protein L-histidine = ADP + protein N-phospho-L-histidine.</text>
        <dbReference type="EC" id="2.7.13.3"/>
    </reaction>
</comment>
<evidence type="ECO:0000259" key="9">
    <source>
        <dbReference type="PROSITE" id="PS50109"/>
    </source>
</evidence>
<dbReference type="PROSITE" id="PS50109">
    <property type="entry name" value="HIS_KIN"/>
    <property type="match status" value="1"/>
</dbReference>
<protein>
    <recommendedName>
        <fullName evidence="2">histidine kinase</fullName>
        <ecNumber evidence="2">2.7.13.3</ecNumber>
    </recommendedName>
</protein>
<keyword evidence="8" id="KW-1133">Transmembrane helix</keyword>
<comment type="caution">
    <text evidence="10">The sequence shown here is derived from an EMBL/GenBank/DDBJ whole genome shotgun (WGS) entry which is preliminary data.</text>
</comment>
<dbReference type="SMART" id="SM00388">
    <property type="entry name" value="HisKA"/>
    <property type="match status" value="1"/>
</dbReference>
<organism evidence="10 11">
    <name type="scientific">Azospirillum cavernae</name>
    <dbReference type="NCBI Taxonomy" id="2320860"/>
    <lineage>
        <taxon>Bacteria</taxon>
        <taxon>Pseudomonadati</taxon>
        <taxon>Pseudomonadota</taxon>
        <taxon>Alphaproteobacteria</taxon>
        <taxon>Rhodospirillales</taxon>
        <taxon>Azospirillaceae</taxon>
        <taxon>Azospirillum</taxon>
    </lineage>
</organism>
<dbReference type="InterPro" id="IPR036890">
    <property type="entry name" value="HATPase_C_sf"/>
</dbReference>
<evidence type="ECO:0000256" key="1">
    <source>
        <dbReference type="ARBA" id="ARBA00000085"/>
    </source>
</evidence>
<dbReference type="CDD" id="cd00082">
    <property type="entry name" value="HisKA"/>
    <property type="match status" value="1"/>
</dbReference>
<dbReference type="OrthoDB" id="8477705at2"/>
<dbReference type="Gene3D" id="3.30.565.10">
    <property type="entry name" value="Histidine kinase-like ATPase, C-terminal domain"/>
    <property type="match status" value="1"/>
</dbReference>
<evidence type="ECO:0000256" key="7">
    <source>
        <dbReference type="SAM" id="Coils"/>
    </source>
</evidence>
<evidence type="ECO:0000256" key="5">
    <source>
        <dbReference type="ARBA" id="ARBA00022777"/>
    </source>
</evidence>
<evidence type="ECO:0000256" key="6">
    <source>
        <dbReference type="ARBA" id="ARBA00023012"/>
    </source>
</evidence>
<gene>
    <name evidence="10" type="ORF">D3877_19210</name>
</gene>
<dbReference type="PANTHER" id="PTHR43711">
    <property type="entry name" value="TWO-COMPONENT HISTIDINE KINASE"/>
    <property type="match status" value="1"/>
</dbReference>
<dbReference type="InterPro" id="IPR003661">
    <property type="entry name" value="HisK_dim/P_dom"/>
</dbReference>
<dbReference type="Pfam" id="PF00512">
    <property type="entry name" value="HisKA"/>
    <property type="match status" value="1"/>
</dbReference>
<dbReference type="PANTHER" id="PTHR43711:SF26">
    <property type="entry name" value="SENSOR HISTIDINE KINASE RCSC"/>
    <property type="match status" value="1"/>
</dbReference>
<keyword evidence="8" id="KW-0472">Membrane</keyword>
<dbReference type="PRINTS" id="PR00344">
    <property type="entry name" value="BCTRLSENSOR"/>
</dbReference>
<keyword evidence="7" id="KW-0175">Coiled coil</keyword>
<dbReference type="EMBL" id="QYUL01000002">
    <property type="protein sequence ID" value="RJF82482.1"/>
    <property type="molecule type" value="Genomic_DNA"/>
</dbReference>
<dbReference type="SMART" id="SM00387">
    <property type="entry name" value="HATPase_c"/>
    <property type="match status" value="1"/>
</dbReference>
<dbReference type="GO" id="GO:0000155">
    <property type="term" value="F:phosphorelay sensor kinase activity"/>
    <property type="evidence" value="ECO:0007669"/>
    <property type="project" value="InterPro"/>
</dbReference>
<feature type="transmembrane region" description="Helical" evidence="8">
    <location>
        <begin position="284"/>
        <end position="304"/>
    </location>
</feature>
<keyword evidence="8" id="KW-0812">Transmembrane</keyword>
<dbReference type="InterPro" id="IPR003594">
    <property type="entry name" value="HATPase_dom"/>
</dbReference>
<evidence type="ECO:0000256" key="3">
    <source>
        <dbReference type="ARBA" id="ARBA00022553"/>
    </source>
</evidence>
<dbReference type="SUPFAM" id="SSF55874">
    <property type="entry name" value="ATPase domain of HSP90 chaperone/DNA topoisomerase II/histidine kinase"/>
    <property type="match status" value="1"/>
</dbReference>
<evidence type="ECO:0000256" key="2">
    <source>
        <dbReference type="ARBA" id="ARBA00012438"/>
    </source>
</evidence>
<evidence type="ECO:0000313" key="11">
    <source>
        <dbReference type="Proteomes" id="UP000283458"/>
    </source>
</evidence>
<sequence>MTPGASGLRLPTSFMALGLAVIAPLLLFAAVMVWLLDNRQQAELEADLRSMAQSLSASVDRELASQIRPLELLTALSKTEVDNLPALYAQTTAAAHSQNGWLAMGLIGAESNRFVFHTHYPLGVQPLPPPRLDHVTRKAVMTGRSVVGGVLPPGGPPGRSSLVLRSPIFADDQVRYVMSLAVGLEGLADVLKTRSIPSNWTVAIIDPAMLIAARSHAAAAYLGQRITPSLEGYLASGAKGLFLSKTKDGGDVYTVVHRSADTQWSVALGVPVDMVTQRLAVTRIAVVGGGLVACLATLALALLVSRSLRRRRKAEQEMRRARDALLMEQRRRLVAEKEHAEASSRAKSEFLANMSHELRTPLNAILGFTEAILSGIFGAPSAKHGEYIQAIHQSGRHLLDLVNELLDMAKIEAGQLELFRSRVVLGEVLADCLGLVEALAARKGVTVSAGDFDPALQVLVDGVRLRQAVLNILSNAIKFTPPGGSVRIEAAAGAGGSGAVITIADTGIGMSEDEVQIAMEPFRQITNYLTKSESGTGLGLPLARRFIEAHGGTLTVDSAPGVGTTVTITLP</sequence>
<evidence type="ECO:0000256" key="4">
    <source>
        <dbReference type="ARBA" id="ARBA00022679"/>
    </source>
</evidence>
<proteinExistence type="predicted"/>
<dbReference type="InterPro" id="IPR036097">
    <property type="entry name" value="HisK_dim/P_sf"/>
</dbReference>
<keyword evidence="6" id="KW-0902">Two-component regulatory system</keyword>
<dbReference type="InterPro" id="IPR004358">
    <property type="entry name" value="Sig_transdc_His_kin-like_C"/>
</dbReference>
<dbReference type="Proteomes" id="UP000283458">
    <property type="component" value="Unassembled WGS sequence"/>
</dbReference>